<name>A0ABU8WDG2_9BURK</name>
<evidence type="ECO:0000256" key="1">
    <source>
        <dbReference type="SAM" id="SignalP"/>
    </source>
</evidence>
<feature type="signal peptide" evidence="1">
    <location>
        <begin position="1"/>
        <end position="22"/>
    </location>
</feature>
<reference evidence="2 3" key="1">
    <citation type="submission" date="2024-03" db="EMBL/GenBank/DDBJ databases">
        <title>Novel species of the genus Variovorax.</title>
        <authorList>
            <person name="Liu Q."/>
            <person name="Xin Y.-H."/>
        </authorList>
    </citation>
    <scope>NUCLEOTIDE SEQUENCE [LARGE SCALE GENOMIC DNA]</scope>
    <source>
        <strain evidence="2 3">KACC 18900</strain>
    </source>
</reference>
<accession>A0ABU8WDG2</accession>
<dbReference type="Proteomes" id="UP001385892">
    <property type="component" value="Unassembled WGS sequence"/>
</dbReference>
<keyword evidence="1" id="KW-0732">Signal</keyword>
<feature type="chain" id="PRO_5047024624" evidence="1">
    <location>
        <begin position="23"/>
        <end position="163"/>
    </location>
</feature>
<dbReference type="PROSITE" id="PS51257">
    <property type="entry name" value="PROKAR_LIPOPROTEIN"/>
    <property type="match status" value="1"/>
</dbReference>
<dbReference type="RefSeq" id="WP_340340693.1">
    <property type="nucleotide sequence ID" value="NZ_JBBKZT010000001.1"/>
</dbReference>
<gene>
    <name evidence="2" type="ORF">WKW82_02660</name>
</gene>
<comment type="caution">
    <text evidence="2">The sequence shown here is derived from an EMBL/GenBank/DDBJ whole genome shotgun (WGS) entry which is preliminary data.</text>
</comment>
<protein>
    <submittedName>
        <fullName evidence="2">Uncharacterized protein</fullName>
    </submittedName>
</protein>
<organism evidence="2 3">
    <name type="scientific">Variovorax rhizosphaerae</name>
    <dbReference type="NCBI Taxonomy" id="1836200"/>
    <lineage>
        <taxon>Bacteria</taxon>
        <taxon>Pseudomonadati</taxon>
        <taxon>Pseudomonadota</taxon>
        <taxon>Betaproteobacteria</taxon>
        <taxon>Burkholderiales</taxon>
        <taxon>Comamonadaceae</taxon>
        <taxon>Variovorax</taxon>
    </lineage>
</organism>
<evidence type="ECO:0000313" key="3">
    <source>
        <dbReference type="Proteomes" id="UP001385892"/>
    </source>
</evidence>
<sequence>MNRVSFSPRVSTVLLFVATAVAAATLSGCYVVPMAPPAQVGPPQQAIALSPMPPVPTAPPAPTSQSFTARLYPSNVEAARFGAVTGVVTSDLNGRGHFSAVIGGEQFQGEATRTAGSQRNGIANAAGAKGGILSCRYTMNSTTLGAGNCTLNSGPEFTMHIGG</sequence>
<dbReference type="EMBL" id="JBBKZT010000001">
    <property type="protein sequence ID" value="MEJ8845531.1"/>
    <property type="molecule type" value="Genomic_DNA"/>
</dbReference>
<evidence type="ECO:0000313" key="2">
    <source>
        <dbReference type="EMBL" id="MEJ8845531.1"/>
    </source>
</evidence>
<proteinExistence type="predicted"/>
<keyword evidence="3" id="KW-1185">Reference proteome</keyword>